<dbReference type="SUPFAM" id="SSF55785">
    <property type="entry name" value="PYP-like sensor domain (PAS domain)"/>
    <property type="match status" value="1"/>
</dbReference>
<evidence type="ECO:0000313" key="4">
    <source>
        <dbReference type="EMBL" id="MDP9794182.1"/>
    </source>
</evidence>
<dbReference type="Pfam" id="PF08448">
    <property type="entry name" value="PAS_4"/>
    <property type="match status" value="1"/>
</dbReference>
<dbReference type="RefSeq" id="WP_306829317.1">
    <property type="nucleotide sequence ID" value="NZ_JAUSRA010000001.1"/>
</dbReference>
<dbReference type="SMART" id="SM00331">
    <property type="entry name" value="PP2C_SIG"/>
    <property type="match status" value="1"/>
</dbReference>
<dbReference type="SUPFAM" id="SSF55781">
    <property type="entry name" value="GAF domain-like"/>
    <property type="match status" value="1"/>
</dbReference>
<proteinExistence type="predicted"/>
<dbReference type="Proteomes" id="UP001240984">
    <property type="component" value="Unassembled WGS sequence"/>
</dbReference>
<dbReference type="Gene3D" id="3.30.450.20">
    <property type="entry name" value="PAS domain"/>
    <property type="match status" value="1"/>
</dbReference>
<dbReference type="SMART" id="SM00065">
    <property type="entry name" value="GAF"/>
    <property type="match status" value="1"/>
</dbReference>
<dbReference type="Pfam" id="PF13185">
    <property type="entry name" value="GAF_2"/>
    <property type="match status" value="1"/>
</dbReference>
<evidence type="ECO:0000259" key="2">
    <source>
        <dbReference type="SMART" id="SM00065"/>
    </source>
</evidence>
<name>A0ABT9MRW4_9ACTN</name>
<dbReference type="Gene3D" id="3.60.40.10">
    <property type="entry name" value="PPM-type phosphatase domain"/>
    <property type="match status" value="1"/>
</dbReference>
<accession>A0ABT9MRW4</accession>
<feature type="domain" description="PPM-type phosphatase" evidence="3">
    <location>
        <begin position="319"/>
        <end position="536"/>
    </location>
</feature>
<dbReference type="InterPro" id="IPR000014">
    <property type="entry name" value="PAS"/>
</dbReference>
<dbReference type="InterPro" id="IPR052016">
    <property type="entry name" value="Bact_Sigma-Reg"/>
</dbReference>
<protein>
    <submittedName>
        <fullName evidence="4">Serine phosphatase RsbU (Regulator of sigma subunit)</fullName>
    </submittedName>
</protein>
<evidence type="ECO:0000259" key="3">
    <source>
        <dbReference type="SMART" id="SM00331"/>
    </source>
</evidence>
<dbReference type="CDD" id="cd00130">
    <property type="entry name" value="PAS"/>
    <property type="match status" value="1"/>
</dbReference>
<gene>
    <name evidence="4" type="ORF">J2S43_002694</name>
</gene>
<dbReference type="InterPro" id="IPR013656">
    <property type="entry name" value="PAS_4"/>
</dbReference>
<dbReference type="InterPro" id="IPR029016">
    <property type="entry name" value="GAF-like_dom_sf"/>
</dbReference>
<evidence type="ECO:0000313" key="5">
    <source>
        <dbReference type="Proteomes" id="UP001240984"/>
    </source>
</evidence>
<dbReference type="PANTHER" id="PTHR43156">
    <property type="entry name" value="STAGE II SPORULATION PROTEIN E-RELATED"/>
    <property type="match status" value="1"/>
</dbReference>
<organism evidence="4 5">
    <name type="scientific">Catenuloplanes nepalensis</name>
    <dbReference type="NCBI Taxonomy" id="587533"/>
    <lineage>
        <taxon>Bacteria</taxon>
        <taxon>Bacillati</taxon>
        <taxon>Actinomycetota</taxon>
        <taxon>Actinomycetes</taxon>
        <taxon>Micromonosporales</taxon>
        <taxon>Micromonosporaceae</taxon>
        <taxon>Catenuloplanes</taxon>
    </lineage>
</organism>
<reference evidence="4 5" key="1">
    <citation type="submission" date="2023-07" db="EMBL/GenBank/DDBJ databases">
        <title>Sequencing the genomes of 1000 actinobacteria strains.</title>
        <authorList>
            <person name="Klenk H.-P."/>
        </authorList>
    </citation>
    <scope>NUCLEOTIDE SEQUENCE [LARGE SCALE GENOMIC DNA]</scope>
    <source>
        <strain evidence="4 5">DSM 44710</strain>
    </source>
</reference>
<dbReference type="InterPro" id="IPR001932">
    <property type="entry name" value="PPM-type_phosphatase-like_dom"/>
</dbReference>
<dbReference type="Gene3D" id="3.30.450.40">
    <property type="match status" value="1"/>
</dbReference>
<keyword evidence="5" id="KW-1185">Reference proteome</keyword>
<dbReference type="EMBL" id="JAUSRA010000001">
    <property type="protein sequence ID" value="MDP9794182.1"/>
    <property type="molecule type" value="Genomic_DNA"/>
</dbReference>
<sequence length="545" mass="57837">MGADSGGFPARLHEALWIKAPLGVAVLDAQRRYRWLNEIMADFNGVSVEAHLGRTVAQVLPDIADDVLPMLEHVIRTGTPVRDVEVDTGPTAGQPGRPRRWRVSYVPLDNDDLAVFAVDVTERAEAQQARSLQLYRTERFAVLAAAIAAAVSIDDIADAVHELAGTALSATSCGLALRDGEGLLTFAGHAAAGRDGRWTPMNSRDDVPLAAVLAGGRALYLPDPAAMLDRWPHLAGLQQLTGDRSWAALPLSDATGTAIGVLTVAFPAPRTFAAEDRQYLESVAILTSQGLQRALAHHREHSIADTLQRALLPERLPAVPGLQAASRYHAASNTADVGGDFYDLFPTGPDTVTAAIGDVCQKGLTAAAQVAQARHSLRALAATADGPATALRHLNDVLRPDMPLGRFLTCTCVRVTLTPPMSLTVACGGHPAPLLILPDRTVQPIDAPGTLLGAFADITLREQTVPFPPGAALLLYTDGIIEAQSPAGQYGEQRLIDHLRQAPDLHAEALADHVLSGVTAFTTQLRDDIALLVLHATTDGPHTVR</sequence>
<dbReference type="InterPro" id="IPR036457">
    <property type="entry name" value="PPM-type-like_dom_sf"/>
</dbReference>
<dbReference type="InterPro" id="IPR003018">
    <property type="entry name" value="GAF"/>
</dbReference>
<comment type="caution">
    <text evidence="4">The sequence shown here is derived from an EMBL/GenBank/DDBJ whole genome shotgun (WGS) entry which is preliminary data.</text>
</comment>
<feature type="domain" description="GAF" evidence="2">
    <location>
        <begin position="152"/>
        <end position="301"/>
    </location>
</feature>
<dbReference type="SUPFAM" id="SSF81606">
    <property type="entry name" value="PP2C-like"/>
    <property type="match status" value="1"/>
</dbReference>
<dbReference type="PANTHER" id="PTHR43156:SF2">
    <property type="entry name" value="STAGE II SPORULATION PROTEIN E"/>
    <property type="match status" value="1"/>
</dbReference>
<evidence type="ECO:0000256" key="1">
    <source>
        <dbReference type="ARBA" id="ARBA00022801"/>
    </source>
</evidence>
<dbReference type="Pfam" id="PF07228">
    <property type="entry name" value="SpoIIE"/>
    <property type="match status" value="1"/>
</dbReference>
<keyword evidence="1" id="KW-0378">Hydrolase</keyword>
<dbReference type="InterPro" id="IPR035965">
    <property type="entry name" value="PAS-like_dom_sf"/>
</dbReference>